<name>A0ABY2KGR4_9RHOB</name>
<dbReference type="EMBL" id="RPEM01000026">
    <property type="protein sequence ID" value="TGD41405.1"/>
    <property type="molecule type" value="Genomic_DNA"/>
</dbReference>
<evidence type="ECO:0000313" key="2">
    <source>
        <dbReference type="EMBL" id="TGD41405.1"/>
    </source>
</evidence>
<keyword evidence="3" id="KW-1185">Reference proteome</keyword>
<dbReference type="InterPro" id="IPR007345">
    <property type="entry name" value="Polysacch_pyruvyl_Trfase"/>
</dbReference>
<organism evidence="2 3">
    <name type="scientific">Pseudotabrizicola sediminis</name>
    <dbReference type="NCBI Taxonomy" id="2486418"/>
    <lineage>
        <taxon>Bacteria</taxon>
        <taxon>Pseudomonadati</taxon>
        <taxon>Pseudomonadota</taxon>
        <taxon>Alphaproteobacteria</taxon>
        <taxon>Rhodobacterales</taxon>
        <taxon>Paracoccaceae</taxon>
        <taxon>Pseudotabrizicola</taxon>
    </lineage>
</organism>
<proteinExistence type="predicted"/>
<accession>A0ABY2KGR4</accession>
<sequence length="345" mass="38590">MKTSFPAQSTTLASPASGGVLPFIDEVMDAIFGSSSMSSPEPWALLDFPLHANVGDSAIWLGTLELLNPRFGAPPSYVTRNNEFPLYLDRILPQGPVLLHGGGNFGDMWRGFWQNRVAILTHYRHRRIVQMPQSVHFSDLDGEALRQTRLAIANHPDFTLIVRDCESLEFARAQFDCPVYLCPDMAFGLRQLAASAEPDIQILALMREDLERRDDGTAAAILSAKARVTDWTLNGKPPLVDRIIPHLARALLRLGPQWMAPLEAAFRRQAWWHLQRGVRILGQGEVVITDRLHGHILCCMMSKRHAVLDNSYGKITRYISAWPDDGLTVRAESAPDAIARLRDIN</sequence>
<comment type="caution">
    <text evidence="2">The sequence shown here is derived from an EMBL/GenBank/DDBJ whole genome shotgun (WGS) entry which is preliminary data.</text>
</comment>
<protein>
    <submittedName>
        <fullName evidence="2">Exopolysaccharide biosynthesis protein</fullName>
    </submittedName>
</protein>
<evidence type="ECO:0000259" key="1">
    <source>
        <dbReference type="Pfam" id="PF04230"/>
    </source>
</evidence>
<reference evidence="2 3" key="1">
    <citation type="submission" date="2018-11" db="EMBL/GenBank/DDBJ databases">
        <title>Tabrizicola sp. isolated from sediment of alpine lake.</title>
        <authorList>
            <person name="Liu Z."/>
        </authorList>
    </citation>
    <scope>NUCLEOTIDE SEQUENCE [LARGE SCALE GENOMIC DNA]</scope>
    <source>
        <strain evidence="2 3">DRYC-M-16</strain>
    </source>
</reference>
<feature type="domain" description="Polysaccharide pyruvyl transferase" evidence="1">
    <location>
        <begin position="53"/>
        <end position="312"/>
    </location>
</feature>
<dbReference type="RefSeq" id="WP_135433988.1">
    <property type="nucleotide sequence ID" value="NZ_RPEM01000026.1"/>
</dbReference>
<evidence type="ECO:0000313" key="3">
    <source>
        <dbReference type="Proteomes" id="UP000297741"/>
    </source>
</evidence>
<gene>
    <name evidence="2" type="ORF">EEB11_18700</name>
</gene>
<dbReference type="Proteomes" id="UP000297741">
    <property type="component" value="Unassembled WGS sequence"/>
</dbReference>
<dbReference type="Pfam" id="PF04230">
    <property type="entry name" value="PS_pyruv_trans"/>
    <property type="match status" value="1"/>
</dbReference>